<organism evidence="1 2">
    <name type="scientific">Sulfurimonas denitrificans (strain ATCC 33889 / DSM 1251)</name>
    <name type="common">Thiomicrospira denitrificans (strain ATCC 33889 / DSM 1251)</name>
    <dbReference type="NCBI Taxonomy" id="326298"/>
    <lineage>
        <taxon>Bacteria</taxon>
        <taxon>Pseudomonadati</taxon>
        <taxon>Campylobacterota</taxon>
        <taxon>Epsilonproteobacteria</taxon>
        <taxon>Campylobacterales</taxon>
        <taxon>Sulfurimonadaceae</taxon>
        <taxon>Sulfurimonas</taxon>
    </lineage>
</organism>
<reference evidence="1 2" key="1">
    <citation type="journal article" date="2008" name="Appl. Environ. Microbiol.">
        <title>Genome of the epsilonproteobacterial chemolithoautotroph Sulfurimonas denitrificans.</title>
        <authorList>
            <person name="Sievert S.M."/>
            <person name="Scott K.M."/>
            <person name="Klotz M.G."/>
            <person name="Chain P.S.G."/>
            <person name="Hauser L.J."/>
            <person name="Hemp J."/>
            <person name="Huegler M."/>
            <person name="Land M."/>
            <person name="Lapidus A."/>
            <person name="Larimer F.W."/>
            <person name="Lucas S."/>
            <person name="Malfatti S.A."/>
            <person name="Meyer F."/>
            <person name="Paulsen I.T."/>
            <person name="Ren Q."/>
            <person name="Simon J."/>
            <person name="Bailey K."/>
            <person name="Diaz E."/>
            <person name="Fitzpatrick K.A."/>
            <person name="Glover B."/>
            <person name="Gwatney N."/>
            <person name="Korajkic A."/>
            <person name="Long A."/>
            <person name="Mobberley J.M."/>
            <person name="Pantry S.N."/>
            <person name="Pazder G."/>
            <person name="Peterson S."/>
            <person name="Quintanilla J.D."/>
            <person name="Sprinkle R."/>
            <person name="Stephens J."/>
            <person name="Thomas P."/>
            <person name="Vaughn R."/>
            <person name="Weber M.J."/>
            <person name="Wooten L.L."/>
        </authorList>
    </citation>
    <scope>NUCLEOTIDE SEQUENCE [LARGE SCALE GENOMIC DNA]</scope>
    <source>
        <strain evidence="2">ATCC 33889 / DSM 1251</strain>
    </source>
</reference>
<dbReference type="OrthoDB" id="5333814at2"/>
<proteinExistence type="predicted"/>
<dbReference type="SUPFAM" id="SSF55729">
    <property type="entry name" value="Acyl-CoA N-acyltransferases (Nat)"/>
    <property type="match status" value="1"/>
</dbReference>
<dbReference type="KEGG" id="tdn:Suden_1792"/>
<gene>
    <name evidence="1" type="ordered locus">Suden_1792</name>
</gene>
<dbReference type="STRING" id="326298.Suden_1792"/>
<dbReference type="Proteomes" id="UP000002714">
    <property type="component" value="Chromosome"/>
</dbReference>
<dbReference type="eggNOG" id="COG0456">
    <property type="taxonomic scope" value="Bacteria"/>
</dbReference>
<dbReference type="AlphaFoldDB" id="Q30PL5"/>
<protein>
    <recommendedName>
        <fullName evidence="3">Acyl-CoA acyltransferase</fullName>
    </recommendedName>
</protein>
<dbReference type="Gene3D" id="3.40.630.30">
    <property type="match status" value="1"/>
</dbReference>
<accession>Q30PL5</accession>
<keyword evidence="2" id="KW-1185">Reference proteome</keyword>
<name>Q30PL5_SULDN</name>
<dbReference type="InterPro" id="IPR016181">
    <property type="entry name" value="Acyl_CoA_acyltransferase"/>
</dbReference>
<evidence type="ECO:0008006" key="3">
    <source>
        <dbReference type="Google" id="ProtNLM"/>
    </source>
</evidence>
<dbReference type="EMBL" id="CP000153">
    <property type="protein sequence ID" value="ABB45066.1"/>
    <property type="molecule type" value="Genomic_DNA"/>
</dbReference>
<dbReference type="RefSeq" id="WP_011373406.1">
    <property type="nucleotide sequence ID" value="NC_007575.1"/>
</dbReference>
<sequence length="207" mass="23378">MGINIRKATSADASFLAQMILQSTRADKKIGVFDLIFKLNNDEEILKNLEKLTNTTAKSNCHFSNFLIAEIDGKSVGSLASYEPRLITKETFMSALEEIGINAEESEYFGLMEICGFALNSRTLVFDYMEELEGFMDVGILKALMQKSLLTARLKGYRIAQTIVEIGSLETLLYYKKLGFKEVRHKDCEPYKEIFGRPGLVLLSIEF</sequence>
<evidence type="ECO:0000313" key="1">
    <source>
        <dbReference type="EMBL" id="ABB45066.1"/>
    </source>
</evidence>
<evidence type="ECO:0000313" key="2">
    <source>
        <dbReference type="Proteomes" id="UP000002714"/>
    </source>
</evidence>
<dbReference type="HOGENOM" id="CLU_1325793_0_0_7"/>